<feature type="domain" description="RNB" evidence="1">
    <location>
        <begin position="204"/>
        <end position="469"/>
    </location>
</feature>
<dbReference type="PANTHER" id="PTHR23355:SF9">
    <property type="entry name" value="DIS3-LIKE EXONUCLEASE 2"/>
    <property type="match status" value="1"/>
</dbReference>
<name>A0A6C0D445_9ZZZZ</name>
<reference evidence="2" key="1">
    <citation type="journal article" date="2020" name="Nature">
        <title>Giant virus diversity and host interactions through global metagenomics.</title>
        <authorList>
            <person name="Schulz F."/>
            <person name="Roux S."/>
            <person name="Paez-Espino D."/>
            <person name="Jungbluth S."/>
            <person name="Walsh D.A."/>
            <person name="Denef V.J."/>
            <person name="McMahon K.D."/>
            <person name="Konstantinidis K.T."/>
            <person name="Eloe-Fadrosh E.A."/>
            <person name="Kyrpides N.C."/>
            <person name="Woyke T."/>
        </authorList>
    </citation>
    <scope>NUCLEOTIDE SEQUENCE</scope>
    <source>
        <strain evidence="2">GVMAG-M-3300023174-111</strain>
    </source>
</reference>
<dbReference type="EMBL" id="MN739532">
    <property type="protein sequence ID" value="QHT11233.1"/>
    <property type="molecule type" value="Genomic_DNA"/>
</dbReference>
<dbReference type="InterPro" id="IPR012340">
    <property type="entry name" value="NA-bd_OB-fold"/>
</dbReference>
<sequence length="586" mass="68798">MLLNTNIKILVTDRQYSDWTFVDYQNDNQILDRELYPVLKTIDPIKERLFSRDIFSLDINGSLKLEHSYIKSCDGLAGLLVLEGNKTYGRTANKKRLLYKCIPDDKRLPIFLVPYDLKIGFSKVYKNKFIVFRFDSWSSEHPLGQITETLGDVDNLEVFYEYQLYCKSLHDSLTDFTNKTRKVLNEKSTEEYVEQILQNDNYQIEDRRNTYIFTIDPNNSTDLDDGFSIEVLPDNKGYKVSVYIANLFFWIETLGLWNSFSRRVSTIYLPDRRRPMLPTILSDTLCSLLENQPRFTLALDFMIDNDGNIIKTDLPLYCKNVLISVNKNYTYEEPALLKNRYYRELFDISKKNSKSVKNSHDLVSFWMIQMNKTMGEYMAFQGIGIFRAAAFLSSPSTVMQGNDFSGLNEDVTRIIQTWNNTTGQYLLFKEGLSLNHEIMSTQSYIHITSPIRRLVDLLNQMILFRHISMVKTMSPDASQFIEKWTEQMDYINTAMRCIRKIQTDCEVLNRCFTTPDIMTVEHDGVLFDKIVKNDGTIHYMVYLEKLKMLSRITTHIDLPNHTYQKFRIFLFEDEDKSKKKIRLQII</sequence>
<evidence type="ECO:0000259" key="1">
    <source>
        <dbReference type="SMART" id="SM00955"/>
    </source>
</evidence>
<accession>A0A6C0D445</accession>
<dbReference type="SMART" id="SM00955">
    <property type="entry name" value="RNB"/>
    <property type="match status" value="1"/>
</dbReference>
<dbReference type="Pfam" id="PF17849">
    <property type="entry name" value="OB_Dis3"/>
    <property type="match status" value="1"/>
</dbReference>
<evidence type="ECO:0000313" key="2">
    <source>
        <dbReference type="EMBL" id="QHT11233.1"/>
    </source>
</evidence>
<dbReference type="InterPro" id="IPR001900">
    <property type="entry name" value="RNase_II/R"/>
</dbReference>
<dbReference type="InterPro" id="IPR050180">
    <property type="entry name" value="RNR_Ribonuclease"/>
</dbReference>
<dbReference type="PANTHER" id="PTHR23355">
    <property type="entry name" value="RIBONUCLEASE"/>
    <property type="match status" value="1"/>
</dbReference>
<dbReference type="Pfam" id="PF00773">
    <property type="entry name" value="RNB"/>
    <property type="match status" value="1"/>
</dbReference>
<dbReference type="GO" id="GO:0006402">
    <property type="term" value="P:mRNA catabolic process"/>
    <property type="evidence" value="ECO:0007669"/>
    <property type="project" value="TreeGrafter"/>
</dbReference>
<organism evidence="2">
    <name type="scientific">viral metagenome</name>
    <dbReference type="NCBI Taxonomy" id="1070528"/>
    <lineage>
        <taxon>unclassified sequences</taxon>
        <taxon>metagenomes</taxon>
        <taxon>organismal metagenomes</taxon>
    </lineage>
</organism>
<proteinExistence type="predicted"/>
<protein>
    <recommendedName>
        <fullName evidence="1">RNB domain-containing protein</fullName>
    </recommendedName>
</protein>
<dbReference type="InterPro" id="IPR041505">
    <property type="entry name" value="Dis3_CSD2"/>
</dbReference>
<dbReference type="SUPFAM" id="SSF50249">
    <property type="entry name" value="Nucleic acid-binding proteins"/>
    <property type="match status" value="1"/>
</dbReference>
<dbReference type="GO" id="GO:0003723">
    <property type="term" value="F:RNA binding"/>
    <property type="evidence" value="ECO:0007669"/>
    <property type="project" value="InterPro"/>
</dbReference>
<dbReference type="AlphaFoldDB" id="A0A6C0D445"/>
<dbReference type="GO" id="GO:0000175">
    <property type="term" value="F:3'-5'-RNA exonuclease activity"/>
    <property type="evidence" value="ECO:0007669"/>
    <property type="project" value="TreeGrafter"/>
</dbReference>